<reference evidence="1" key="1">
    <citation type="submission" date="2021-02" db="EMBL/GenBank/DDBJ databases">
        <authorList>
            <person name="Nowell W R."/>
        </authorList>
    </citation>
    <scope>NUCLEOTIDE SEQUENCE</scope>
</reference>
<dbReference type="AlphaFoldDB" id="A0A816GP06"/>
<proteinExistence type="predicted"/>
<comment type="caution">
    <text evidence="1">The sequence shown here is derived from an EMBL/GenBank/DDBJ whole genome shotgun (WGS) entry which is preliminary data.</text>
</comment>
<evidence type="ECO:0000313" key="3">
    <source>
        <dbReference type="Proteomes" id="UP000663829"/>
    </source>
</evidence>
<protein>
    <submittedName>
        <fullName evidence="1">Uncharacterized protein</fullName>
    </submittedName>
</protein>
<dbReference type="EMBL" id="CAJOBC010149490">
    <property type="protein sequence ID" value="CAF4669581.1"/>
    <property type="molecule type" value="Genomic_DNA"/>
</dbReference>
<organism evidence="1 3">
    <name type="scientific">Didymodactylos carnosus</name>
    <dbReference type="NCBI Taxonomy" id="1234261"/>
    <lineage>
        <taxon>Eukaryota</taxon>
        <taxon>Metazoa</taxon>
        <taxon>Spiralia</taxon>
        <taxon>Gnathifera</taxon>
        <taxon>Rotifera</taxon>
        <taxon>Eurotatoria</taxon>
        <taxon>Bdelloidea</taxon>
        <taxon>Philodinida</taxon>
        <taxon>Philodinidae</taxon>
        <taxon>Didymodactylos</taxon>
    </lineage>
</organism>
<feature type="non-terminal residue" evidence="1">
    <location>
        <position position="1"/>
    </location>
</feature>
<evidence type="ECO:0000313" key="2">
    <source>
        <dbReference type="EMBL" id="CAF4669581.1"/>
    </source>
</evidence>
<accession>A0A816GP06</accession>
<sequence>LSSYITGSGRLIGDGLLLWRGRFSIVQLWQISEDEKRVDGRRENAEAELKKEIWTKVKFQYELVQSKM</sequence>
<dbReference type="Proteomes" id="UP000663829">
    <property type="component" value="Unassembled WGS sequence"/>
</dbReference>
<dbReference type="Proteomes" id="UP000681722">
    <property type="component" value="Unassembled WGS sequence"/>
</dbReference>
<name>A0A816GP06_9BILA</name>
<dbReference type="EMBL" id="CAJNOQ010064552">
    <property type="protein sequence ID" value="CAF1677605.1"/>
    <property type="molecule type" value="Genomic_DNA"/>
</dbReference>
<gene>
    <name evidence="1" type="ORF">GPM918_LOCUS46514</name>
    <name evidence="2" type="ORF">SRO942_LOCUS50843</name>
</gene>
<evidence type="ECO:0000313" key="1">
    <source>
        <dbReference type="EMBL" id="CAF1677605.1"/>
    </source>
</evidence>
<keyword evidence="3" id="KW-1185">Reference proteome</keyword>